<proteinExistence type="predicted"/>
<name>A0A101NW91_9ACTN</name>
<comment type="caution">
    <text evidence="3">The sequence shown here is derived from an EMBL/GenBank/DDBJ whole genome shotgun (WGS) entry which is preliminary data.</text>
</comment>
<dbReference type="GO" id="GO:0005737">
    <property type="term" value="C:cytoplasm"/>
    <property type="evidence" value="ECO:0007669"/>
    <property type="project" value="TreeGrafter"/>
</dbReference>
<evidence type="ECO:0000259" key="2">
    <source>
        <dbReference type="Pfam" id="PF01266"/>
    </source>
</evidence>
<dbReference type="Proteomes" id="UP000053127">
    <property type="component" value="Unassembled WGS sequence"/>
</dbReference>
<evidence type="ECO:0000313" key="3">
    <source>
        <dbReference type="EMBL" id="KUN00497.1"/>
    </source>
</evidence>
<evidence type="ECO:0000313" key="4">
    <source>
        <dbReference type="Proteomes" id="UP000053127"/>
    </source>
</evidence>
<dbReference type="InterPro" id="IPR036188">
    <property type="entry name" value="FAD/NAD-bd_sf"/>
</dbReference>
<keyword evidence="1" id="KW-0560">Oxidoreductase</keyword>
<gene>
    <name evidence="3" type="ORF">AQI95_34740</name>
</gene>
<feature type="domain" description="FAD dependent oxidoreductase" evidence="2">
    <location>
        <begin position="16"/>
        <end position="355"/>
    </location>
</feature>
<evidence type="ECO:0000256" key="1">
    <source>
        <dbReference type="ARBA" id="ARBA00023002"/>
    </source>
</evidence>
<dbReference type="EMBL" id="LMWN01000049">
    <property type="protein sequence ID" value="KUN00497.1"/>
    <property type="molecule type" value="Genomic_DNA"/>
</dbReference>
<sequence length="367" mass="39267">MTGTDRARRTAADHVDVAIVGAGILGCVTARETLARFPGASIAVIERDAVAAGASRRSAGLHFPRGSSAAVRAMAEHSERYYRTLKEEDPALPIFGLDTTVVAATAGADRLAEHYLPGTLHRTDRLPHGPAGRVHLPEGSGAWQVDGGQYADVHALTQCLAAQLRPAVRFLEGTRVVTVDSRPDGVGLALSSGATLTASKVLLAPGPWLKETAWQPWTAGLGLRVKKVVALHVERRPRPTDGAVVFEDDDAFLLPVHHRGHWLFSYTCAQWDVRPDGTDHCLTPVELAEARSVLDRFAPELVPLCTTGRVFCDAYSPDRVPVVRPVDDFMNVIFAGAANGSGYRLAPAIAADAARLLCPTTVPRSHP</sequence>
<dbReference type="Pfam" id="PF01266">
    <property type="entry name" value="DAO"/>
    <property type="match status" value="1"/>
</dbReference>
<dbReference type="PROSITE" id="PS51257">
    <property type="entry name" value="PROKAR_LIPOPROTEIN"/>
    <property type="match status" value="1"/>
</dbReference>
<dbReference type="InterPro" id="IPR006076">
    <property type="entry name" value="FAD-dep_OxRdtase"/>
</dbReference>
<accession>A0A101NW91</accession>
<keyword evidence="4" id="KW-1185">Reference proteome</keyword>
<reference evidence="3 4" key="1">
    <citation type="submission" date="2015-10" db="EMBL/GenBank/DDBJ databases">
        <title>Draft genome sequence of Streptomyces yokosukanensis DSM 40224, type strain for the species Streptomyces yokosukanensis.</title>
        <authorList>
            <person name="Ruckert C."/>
            <person name="Winkler A."/>
            <person name="Kalinowski J."/>
            <person name="Kampfer P."/>
            <person name="Glaeser S."/>
        </authorList>
    </citation>
    <scope>NUCLEOTIDE SEQUENCE [LARGE SCALE GENOMIC DNA]</scope>
    <source>
        <strain evidence="3 4">DSM 40224</strain>
    </source>
</reference>
<organism evidence="3 4">
    <name type="scientific">Streptomyces yokosukanensis</name>
    <dbReference type="NCBI Taxonomy" id="67386"/>
    <lineage>
        <taxon>Bacteria</taxon>
        <taxon>Bacillati</taxon>
        <taxon>Actinomycetota</taxon>
        <taxon>Actinomycetes</taxon>
        <taxon>Kitasatosporales</taxon>
        <taxon>Streptomycetaceae</taxon>
        <taxon>Streptomyces</taxon>
    </lineage>
</organism>
<dbReference type="AlphaFoldDB" id="A0A101NW91"/>
<dbReference type="GO" id="GO:0016491">
    <property type="term" value="F:oxidoreductase activity"/>
    <property type="evidence" value="ECO:0007669"/>
    <property type="project" value="UniProtKB-KW"/>
</dbReference>
<protein>
    <submittedName>
        <fullName evidence="3">FAD-dependent oxidoreductase</fullName>
    </submittedName>
</protein>
<dbReference type="PANTHER" id="PTHR13847:SF287">
    <property type="entry name" value="FAD-DEPENDENT OXIDOREDUCTASE DOMAIN-CONTAINING PROTEIN 1"/>
    <property type="match status" value="1"/>
</dbReference>
<dbReference type="PANTHER" id="PTHR13847">
    <property type="entry name" value="SARCOSINE DEHYDROGENASE-RELATED"/>
    <property type="match status" value="1"/>
</dbReference>
<dbReference type="STRING" id="67386.AQI95_34740"/>
<dbReference type="SUPFAM" id="SSF51905">
    <property type="entry name" value="FAD/NAD(P)-binding domain"/>
    <property type="match status" value="1"/>
</dbReference>
<dbReference type="Gene3D" id="3.30.9.10">
    <property type="entry name" value="D-Amino Acid Oxidase, subunit A, domain 2"/>
    <property type="match status" value="1"/>
</dbReference>
<dbReference type="Gene3D" id="3.50.50.60">
    <property type="entry name" value="FAD/NAD(P)-binding domain"/>
    <property type="match status" value="1"/>
</dbReference>